<keyword evidence="5" id="KW-1133">Transmembrane helix</keyword>
<feature type="compositionally biased region" description="Basic and acidic residues" evidence="8">
    <location>
        <begin position="89"/>
        <end position="98"/>
    </location>
</feature>
<evidence type="ECO:0000313" key="9">
    <source>
        <dbReference type="EMBL" id="CAG8762808.1"/>
    </source>
</evidence>
<evidence type="ECO:0000256" key="6">
    <source>
        <dbReference type="ARBA" id="ARBA00023065"/>
    </source>
</evidence>
<sequence length="323" mass="37274">FWEGRRLWSTMTIAIRNLTRTIWVSVKEDDSVDRIIEKKTVINLLVGFAVAVKHYLREEEGTDHEDLKGLISNIRSTLPGFEPLSEQGQKTDETPENHRPHHHKHYHLNHHHNLVVNHNLPLEITLHISAYIHSVDVNVPTKNTLIQNLNMLVDCLSNFERILRTPIPLAYSIHLNQVLYIYCLSLPFQLVSTTGWPTIPVVFLASFVLIGIERIGVEIENPFGYDENDLEVDDFCGIIKLEVSNITSRPPPKVQDWIYSSENHPFENEKNLNAIDARNKDLDEVRSILSQKTRNTSELTREDLNEDISIKVEDRNTDENVKN</sequence>
<dbReference type="PANTHER" id="PTHR33281:SF19">
    <property type="entry name" value="VOLTAGE-DEPENDENT ANION CHANNEL-FORMING PROTEIN YNEE"/>
    <property type="match status" value="1"/>
</dbReference>
<gene>
    <name evidence="9" type="ORF">AMORRO_LOCUS16048</name>
</gene>
<keyword evidence="3" id="KW-1003">Cell membrane</keyword>
<comment type="subcellular location">
    <subcellularLocation>
        <location evidence="1">Cell membrane</location>
        <topology evidence="1">Multi-pass membrane protein</topology>
    </subcellularLocation>
</comment>
<proteinExistence type="predicted"/>
<keyword evidence="10" id="KW-1185">Reference proteome</keyword>
<evidence type="ECO:0000256" key="8">
    <source>
        <dbReference type="SAM" id="MobiDB-lite"/>
    </source>
</evidence>
<evidence type="ECO:0000256" key="3">
    <source>
        <dbReference type="ARBA" id="ARBA00022475"/>
    </source>
</evidence>
<dbReference type="GO" id="GO:0005886">
    <property type="term" value="C:plasma membrane"/>
    <property type="evidence" value="ECO:0007669"/>
    <property type="project" value="UniProtKB-SubCell"/>
</dbReference>
<dbReference type="PANTHER" id="PTHR33281">
    <property type="entry name" value="UPF0187 PROTEIN YNEE"/>
    <property type="match status" value="1"/>
</dbReference>
<feature type="non-terminal residue" evidence="9">
    <location>
        <position position="323"/>
    </location>
</feature>
<evidence type="ECO:0000256" key="2">
    <source>
        <dbReference type="ARBA" id="ARBA00022448"/>
    </source>
</evidence>
<keyword evidence="2" id="KW-0813">Transport</keyword>
<reference evidence="9" key="1">
    <citation type="submission" date="2021-06" db="EMBL/GenBank/DDBJ databases">
        <authorList>
            <person name="Kallberg Y."/>
            <person name="Tangrot J."/>
            <person name="Rosling A."/>
        </authorList>
    </citation>
    <scope>NUCLEOTIDE SEQUENCE</scope>
    <source>
        <strain evidence="9">CL551</strain>
    </source>
</reference>
<dbReference type="Proteomes" id="UP000789342">
    <property type="component" value="Unassembled WGS sequence"/>
</dbReference>
<evidence type="ECO:0000256" key="5">
    <source>
        <dbReference type="ARBA" id="ARBA00022989"/>
    </source>
</evidence>
<accession>A0A9N9J544</accession>
<evidence type="ECO:0000313" key="10">
    <source>
        <dbReference type="Proteomes" id="UP000789342"/>
    </source>
</evidence>
<protein>
    <submittedName>
        <fullName evidence="9">13035_t:CDS:1</fullName>
    </submittedName>
</protein>
<feature type="region of interest" description="Disordered" evidence="8">
    <location>
        <begin position="78"/>
        <end position="102"/>
    </location>
</feature>
<dbReference type="OrthoDB" id="1368at2759"/>
<comment type="caution">
    <text evidence="9">The sequence shown here is derived from an EMBL/GenBank/DDBJ whole genome shotgun (WGS) entry which is preliminary data.</text>
</comment>
<evidence type="ECO:0000256" key="7">
    <source>
        <dbReference type="ARBA" id="ARBA00023136"/>
    </source>
</evidence>
<dbReference type="Pfam" id="PF25539">
    <property type="entry name" value="Bestrophin_2"/>
    <property type="match status" value="1"/>
</dbReference>
<evidence type="ECO:0000256" key="1">
    <source>
        <dbReference type="ARBA" id="ARBA00004651"/>
    </source>
</evidence>
<keyword evidence="6" id="KW-0406">Ion transport</keyword>
<keyword evidence="7" id="KW-0472">Membrane</keyword>
<organism evidence="9 10">
    <name type="scientific">Acaulospora morrowiae</name>
    <dbReference type="NCBI Taxonomy" id="94023"/>
    <lineage>
        <taxon>Eukaryota</taxon>
        <taxon>Fungi</taxon>
        <taxon>Fungi incertae sedis</taxon>
        <taxon>Mucoromycota</taxon>
        <taxon>Glomeromycotina</taxon>
        <taxon>Glomeromycetes</taxon>
        <taxon>Diversisporales</taxon>
        <taxon>Acaulosporaceae</taxon>
        <taxon>Acaulospora</taxon>
    </lineage>
</organism>
<evidence type="ECO:0000256" key="4">
    <source>
        <dbReference type="ARBA" id="ARBA00022692"/>
    </source>
</evidence>
<dbReference type="GO" id="GO:0005254">
    <property type="term" value="F:chloride channel activity"/>
    <property type="evidence" value="ECO:0007669"/>
    <property type="project" value="InterPro"/>
</dbReference>
<feature type="non-terminal residue" evidence="9">
    <location>
        <position position="1"/>
    </location>
</feature>
<name>A0A9N9J544_9GLOM</name>
<dbReference type="InterPro" id="IPR044669">
    <property type="entry name" value="YneE/VCCN1/2-like"/>
</dbReference>
<dbReference type="EMBL" id="CAJVPV010041833">
    <property type="protein sequence ID" value="CAG8762808.1"/>
    <property type="molecule type" value="Genomic_DNA"/>
</dbReference>
<dbReference type="AlphaFoldDB" id="A0A9N9J544"/>
<keyword evidence="4" id="KW-0812">Transmembrane</keyword>